<keyword evidence="2" id="KW-1185">Reference proteome</keyword>
<dbReference type="EMBL" id="JAKLTQ010000005">
    <property type="protein sequence ID" value="MCG2622198.1"/>
    <property type="molecule type" value="Genomic_DNA"/>
</dbReference>
<evidence type="ECO:0000313" key="2">
    <source>
        <dbReference type="Proteomes" id="UP001165368"/>
    </source>
</evidence>
<dbReference type="CDD" id="cd00090">
    <property type="entry name" value="HTH_ARSR"/>
    <property type="match status" value="1"/>
</dbReference>
<reference evidence="1" key="1">
    <citation type="submission" date="2022-01" db="EMBL/GenBank/DDBJ databases">
        <authorList>
            <person name="Jo J.-H."/>
            <person name="Im W.-T."/>
        </authorList>
    </citation>
    <scope>NUCLEOTIDE SEQUENCE</scope>
    <source>
        <strain evidence="1">I2-34</strain>
    </source>
</reference>
<dbReference type="RefSeq" id="WP_237820265.1">
    <property type="nucleotide sequence ID" value="NZ_JAKLTQ010000005.1"/>
</dbReference>
<sequence>MDEQRNPDPLAAIAALHDPSRRAVYEYVLRADGPVSRDDVAGALKLVRGTAAFHLDRLAREGLLTVSYRRPGGRSGPGSGRPAKFYGPAETELSVSLPERHYDLAAEILAAAVERSVRTGAPVEDCLRQDAAAAGTAAGLNAATLEEVLLQYGFEPCREADGSITLANCPFHRLARTHQETICGLNLGFLAAAAVQVDGPRFNAVADPGPDRCCVRLRPAGGQ</sequence>
<dbReference type="InterPro" id="IPR036388">
    <property type="entry name" value="WH-like_DNA-bd_sf"/>
</dbReference>
<dbReference type="InterPro" id="IPR036390">
    <property type="entry name" value="WH_DNA-bd_sf"/>
</dbReference>
<organism evidence="1 2">
    <name type="scientific">Arthrobacter hankyongi</name>
    <dbReference type="NCBI Taxonomy" id="2904801"/>
    <lineage>
        <taxon>Bacteria</taxon>
        <taxon>Bacillati</taxon>
        <taxon>Actinomycetota</taxon>
        <taxon>Actinomycetes</taxon>
        <taxon>Micrococcales</taxon>
        <taxon>Micrococcaceae</taxon>
        <taxon>Arthrobacter</taxon>
    </lineage>
</organism>
<dbReference type="Proteomes" id="UP001165368">
    <property type="component" value="Unassembled WGS sequence"/>
</dbReference>
<gene>
    <name evidence="1" type="ORF">LVY72_09735</name>
</gene>
<dbReference type="SUPFAM" id="SSF46785">
    <property type="entry name" value="Winged helix' DNA-binding domain"/>
    <property type="match status" value="1"/>
</dbReference>
<comment type="caution">
    <text evidence="1">The sequence shown here is derived from an EMBL/GenBank/DDBJ whole genome shotgun (WGS) entry which is preliminary data.</text>
</comment>
<name>A0ABS9L6I5_9MICC</name>
<accession>A0ABS9L6I5</accession>
<dbReference type="InterPro" id="IPR011991">
    <property type="entry name" value="ArsR-like_HTH"/>
</dbReference>
<protein>
    <submittedName>
        <fullName evidence="1">Transcriptional regulator</fullName>
    </submittedName>
</protein>
<proteinExistence type="predicted"/>
<evidence type="ECO:0000313" key="1">
    <source>
        <dbReference type="EMBL" id="MCG2622198.1"/>
    </source>
</evidence>
<dbReference type="Gene3D" id="1.10.10.10">
    <property type="entry name" value="Winged helix-like DNA-binding domain superfamily/Winged helix DNA-binding domain"/>
    <property type="match status" value="1"/>
</dbReference>